<name>A0ABS5A6Y3_9PSEU</name>
<dbReference type="SUPFAM" id="SSF54427">
    <property type="entry name" value="NTF2-like"/>
    <property type="match status" value="1"/>
</dbReference>
<dbReference type="RefSeq" id="WP_086788468.1">
    <property type="nucleotide sequence ID" value="NZ_JAGIOO010000001.1"/>
</dbReference>
<protein>
    <submittedName>
        <fullName evidence="3">Uncharacterized protein (TIGR02246 family)</fullName>
    </submittedName>
</protein>
<dbReference type="EMBL" id="JAGIOO010000001">
    <property type="protein sequence ID" value="MBP2472358.1"/>
    <property type="molecule type" value="Genomic_DNA"/>
</dbReference>
<reference evidence="3 4" key="1">
    <citation type="submission" date="2021-03" db="EMBL/GenBank/DDBJ databases">
        <title>Sequencing the genomes of 1000 actinobacteria strains.</title>
        <authorList>
            <person name="Klenk H.-P."/>
        </authorList>
    </citation>
    <scope>NUCLEOTIDE SEQUENCE [LARGE SCALE GENOMIC DNA]</scope>
    <source>
        <strain evidence="3 4">DSM 44580</strain>
    </source>
</reference>
<sequence>MTMRTKQVLGIATAALLAMGLAGCAGSAGAGQQTSALPAKDEVAALFTEWNAALGTGSPAAVADKYAADAVLLPTVSNEVRTDRAAIIRYFETFLAKKPSGEILTRSVNVLDADSATDNGTYRFRFGDGTTVDARYSYVYERRDGRWLIVSHHSSAMPEQPAA</sequence>
<dbReference type="Gene3D" id="3.10.450.50">
    <property type="match status" value="1"/>
</dbReference>
<feature type="signal peptide" evidence="1">
    <location>
        <begin position="1"/>
        <end position="30"/>
    </location>
</feature>
<accession>A0ABS5A6Y3</accession>
<dbReference type="Pfam" id="PF08332">
    <property type="entry name" value="CaMKII_AD"/>
    <property type="match status" value="1"/>
</dbReference>
<gene>
    <name evidence="3" type="ORF">JOF53_001230</name>
</gene>
<feature type="chain" id="PRO_5045599703" evidence="1">
    <location>
        <begin position="31"/>
        <end position="163"/>
    </location>
</feature>
<dbReference type="Proteomes" id="UP001519363">
    <property type="component" value="Unassembled WGS sequence"/>
</dbReference>
<organism evidence="3 4">
    <name type="scientific">Crossiella equi</name>
    <dbReference type="NCBI Taxonomy" id="130796"/>
    <lineage>
        <taxon>Bacteria</taxon>
        <taxon>Bacillati</taxon>
        <taxon>Actinomycetota</taxon>
        <taxon>Actinomycetes</taxon>
        <taxon>Pseudonocardiales</taxon>
        <taxon>Pseudonocardiaceae</taxon>
        <taxon>Crossiella</taxon>
    </lineage>
</organism>
<comment type="caution">
    <text evidence="3">The sequence shown here is derived from an EMBL/GenBank/DDBJ whole genome shotgun (WGS) entry which is preliminary data.</text>
</comment>
<evidence type="ECO:0000313" key="4">
    <source>
        <dbReference type="Proteomes" id="UP001519363"/>
    </source>
</evidence>
<dbReference type="InterPro" id="IPR016887">
    <property type="entry name" value="UCP028470_steroid_isom-rel"/>
</dbReference>
<dbReference type="InterPro" id="IPR032710">
    <property type="entry name" value="NTF2-like_dom_sf"/>
</dbReference>
<dbReference type="InterPro" id="IPR013543">
    <property type="entry name" value="Ca/CaM-dep_prot_kinase-assoc"/>
</dbReference>
<dbReference type="PIRSF" id="PIRSF028470">
    <property type="entry name" value="UCP028470"/>
    <property type="match status" value="1"/>
</dbReference>
<evidence type="ECO:0000313" key="3">
    <source>
        <dbReference type="EMBL" id="MBP2472358.1"/>
    </source>
</evidence>
<feature type="domain" description="Calcium/calmodulin-dependent protein kinase II association-domain" evidence="2">
    <location>
        <begin position="40"/>
        <end position="158"/>
    </location>
</feature>
<dbReference type="InterPro" id="IPR011944">
    <property type="entry name" value="Steroid_delta5-4_isomerase"/>
</dbReference>
<evidence type="ECO:0000256" key="1">
    <source>
        <dbReference type="SAM" id="SignalP"/>
    </source>
</evidence>
<dbReference type="PROSITE" id="PS51257">
    <property type="entry name" value="PROKAR_LIPOPROTEIN"/>
    <property type="match status" value="1"/>
</dbReference>
<keyword evidence="1" id="KW-0732">Signal</keyword>
<evidence type="ECO:0000259" key="2">
    <source>
        <dbReference type="Pfam" id="PF08332"/>
    </source>
</evidence>
<dbReference type="NCBIfam" id="TIGR02246">
    <property type="entry name" value="SgcJ/EcaC family oxidoreductase"/>
    <property type="match status" value="1"/>
</dbReference>
<keyword evidence="4" id="KW-1185">Reference proteome</keyword>
<proteinExistence type="predicted"/>